<accession>X0YLT8</accession>
<dbReference type="PANTHER" id="PTHR23517">
    <property type="entry name" value="RESISTANCE PROTEIN MDTM, PUTATIVE-RELATED-RELATED"/>
    <property type="match status" value="1"/>
</dbReference>
<evidence type="ECO:0000256" key="5">
    <source>
        <dbReference type="ARBA" id="ARBA00022989"/>
    </source>
</evidence>
<keyword evidence="3" id="KW-1003">Cell membrane</keyword>
<feature type="transmembrane region" description="Helical" evidence="7">
    <location>
        <begin position="152"/>
        <end position="174"/>
    </location>
</feature>
<feature type="domain" description="Major facilitator superfamily (MFS) profile" evidence="8">
    <location>
        <begin position="1"/>
        <end position="229"/>
    </location>
</feature>
<evidence type="ECO:0000256" key="3">
    <source>
        <dbReference type="ARBA" id="ARBA00022475"/>
    </source>
</evidence>
<sequence>MFALGLGTALSLMGDGTLYTVLPTHTAEAGIALSSVGIILGVNRAVRLFLNGPAGLAYDRWPRRRLFVPALFIGSLSTVVYAATRGFWPMLVGRLLWGLAWSGIWVGGATVILDVTTAQDRGRWMGLYQMWFFLGAALSAFAGGLLTDWLGYGAAMWLGAAVTALGGLVALILLPETRSIRPDFDRPSVEEIRPRLRANWGLWIVASLQGINRFVTAGVLAATMGLLVQ</sequence>
<comment type="subcellular location">
    <subcellularLocation>
        <location evidence="1">Cell membrane</location>
        <topology evidence="1">Multi-pass membrane protein</topology>
    </subcellularLocation>
</comment>
<feature type="transmembrane region" description="Helical" evidence="7">
    <location>
        <begin position="30"/>
        <end position="46"/>
    </location>
</feature>
<gene>
    <name evidence="9" type="ORF">S01H1_63698</name>
</gene>
<dbReference type="PROSITE" id="PS50850">
    <property type="entry name" value="MFS"/>
    <property type="match status" value="1"/>
</dbReference>
<evidence type="ECO:0000256" key="4">
    <source>
        <dbReference type="ARBA" id="ARBA00022692"/>
    </source>
</evidence>
<dbReference type="EMBL" id="BARS01041943">
    <property type="protein sequence ID" value="GAG37691.1"/>
    <property type="molecule type" value="Genomic_DNA"/>
</dbReference>
<dbReference type="SUPFAM" id="SSF103473">
    <property type="entry name" value="MFS general substrate transporter"/>
    <property type="match status" value="1"/>
</dbReference>
<name>X0YLT8_9ZZZZ</name>
<evidence type="ECO:0000256" key="7">
    <source>
        <dbReference type="SAM" id="Phobius"/>
    </source>
</evidence>
<evidence type="ECO:0000313" key="9">
    <source>
        <dbReference type="EMBL" id="GAG37691.1"/>
    </source>
</evidence>
<evidence type="ECO:0000256" key="1">
    <source>
        <dbReference type="ARBA" id="ARBA00004651"/>
    </source>
</evidence>
<feature type="transmembrane region" description="Helical" evidence="7">
    <location>
        <begin position="66"/>
        <end position="83"/>
    </location>
</feature>
<comment type="caution">
    <text evidence="9">The sequence shown here is derived from an EMBL/GenBank/DDBJ whole genome shotgun (WGS) entry which is preliminary data.</text>
</comment>
<dbReference type="InterPro" id="IPR020846">
    <property type="entry name" value="MFS_dom"/>
</dbReference>
<dbReference type="Pfam" id="PF07690">
    <property type="entry name" value="MFS_1"/>
    <property type="match status" value="1"/>
</dbReference>
<dbReference type="InterPro" id="IPR050171">
    <property type="entry name" value="MFS_Transporters"/>
</dbReference>
<evidence type="ECO:0000256" key="6">
    <source>
        <dbReference type="ARBA" id="ARBA00023136"/>
    </source>
</evidence>
<dbReference type="InterPro" id="IPR011701">
    <property type="entry name" value="MFS"/>
</dbReference>
<reference evidence="9" key="1">
    <citation type="journal article" date="2014" name="Front. Microbiol.">
        <title>High frequency of phylogenetically diverse reductive dehalogenase-homologous genes in deep subseafloor sedimentary metagenomes.</title>
        <authorList>
            <person name="Kawai M."/>
            <person name="Futagami T."/>
            <person name="Toyoda A."/>
            <person name="Takaki Y."/>
            <person name="Nishi S."/>
            <person name="Hori S."/>
            <person name="Arai W."/>
            <person name="Tsubouchi T."/>
            <person name="Morono Y."/>
            <person name="Uchiyama I."/>
            <person name="Ito T."/>
            <person name="Fujiyama A."/>
            <person name="Inagaki F."/>
            <person name="Takami H."/>
        </authorList>
    </citation>
    <scope>NUCLEOTIDE SEQUENCE</scope>
    <source>
        <strain evidence="9">Expedition CK06-06</strain>
    </source>
</reference>
<feature type="transmembrane region" description="Helical" evidence="7">
    <location>
        <begin position="95"/>
        <end position="115"/>
    </location>
</feature>
<dbReference type="InterPro" id="IPR036259">
    <property type="entry name" value="MFS_trans_sf"/>
</dbReference>
<dbReference type="Gene3D" id="1.20.1250.20">
    <property type="entry name" value="MFS general substrate transporter like domains"/>
    <property type="match status" value="1"/>
</dbReference>
<dbReference type="GO" id="GO:0005886">
    <property type="term" value="C:plasma membrane"/>
    <property type="evidence" value="ECO:0007669"/>
    <property type="project" value="UniProtKB-SubCell"/>
</dbReference>
<dbReference type="AlphaFoldDB" id="X0YLT8"/>
<protein>
    <recommendedName>
        <fullName evidence="8">Major facilitator superfamily (MFS) profile domain-containing protein</fullName>
    </recommendedName>
</protein>
<feature type="non-terminal residue" evidence="9">
    <location>
        <position position="229"/>
    </location>
</feature>
<proteinExistence type="predicted"/>
<organism evidence="9">
    <name type="scientific">marine sediment metagenome</name>
    <dbReference type="NCBI Taxonomy" id="412755"/>
    <lineage>
        <taxon>unclassified sequences</taxon>
        <taxon>metagenomes</taxon>
        <taxon>ecological metagenomes</taxon>
    </lineage>
</organism>
<keyword evidence="2" id="KW-0813">Transport</keyword>
<keyword evidence="6 7" id="KW-0472">Membrane</keyword>
<dbReference type="GO" id="GO:0022857">
    <property type="term" value="F:transmembrane transporter activity"/>
    <property type="evidence" value="ECO:0007669"/>
    <property type="project" value="InterPro"/>
</dbReference>
<keyword evidence="5 7" id="KW-1133">Transmembrane helix</keyword>
<keyword evidence="4 7" id="KW-0812">Transmembrane</keyword>
<evidence type="ECO:0000259" key="8">
    <source>
        <dbReference type="PROSITE" id="PS50850"/>
    </source>
</evidence>
<evidence type="ECO:0000256" key="2">
    <source>
        <dbReference type="ARBA" id="ARBA00022448"/>
    </source>
</evidence>
<feature type="transmembrane region" description="Helical" evidence="7">
    <location>
        <begin position="127"/>
        <end position="146"/>
    </location>
</feature>